<dbReference type="PANTHER" id="PTHR14495">
    <property type="entry name" value="SHIELDIN COMPLEX SUBUNIT 2"/>
    <property type="match status" value="1"/>
</dbReference>
<dbReference type="InterPro" id="IPR029715">
    <property type="entry name" value="FAM35A"/>
</dbReference>
<dbReference type="GO" id="GO:0010569">
    <property type="term" value="P:regulation of double-strand break repair via homologous recombination"/>
    <property type="evidence" value="ECO:0007669"/>
    <property type="project" value="TreeGrafter"/>
</dbReference>
<feature type="domain" description="Shieldin complex subunit 2 first OB fold" evidence="1">
    <location>
        <begin position="172"/>
        <end position="273"/>
    </location>
</feature>
<sequence>MSQAMAYTVDDDAIFQVSDTESTWEDDSDVISSSLSQNTAPETASIQHSTPIKNTTYTNAESEDIFSSSDIQQTLEACKNRSVVECPDITSFLMSNSIESATIDHVSSIKCTTEFSETCTKQEIDNMSSSFASAGQSCTVETNDDFIDYSCLQSGQALLGSQNICTFETMKINKPHQNFIVSVVNRFPVKEIWLKSQACWIAVCVIMLMDYNGLSCRLTLWREKCKYSLNMCFGDILFLNKISVKQSFDDIVMCMTAESKMINLGCAKSLLQASLHGNLCEKFMCNVTKTAKSFLEHYPLCTHSMIRNFLCDGNPLTNVSNNLRDALHPGRSVNVTVYIMGVKQSKFTDKKGPILIYVSNDATTVNLQPLLLHGSATQWVKKLRQFHIYKWHFTNLICCDHQETGRIEMHTTVFSSADCLFDSEPSKGGSEVLLVATSFQELFYMAEHDCAETVLLNNLNVFSIQSSLTGQHISRRKTSQKQREEWLTHFSSNNLGIYNLRCYFENHRHTFKVSCSAETINCYVMGDKKKKSSLVMELNNLFEKSHDCKAQVTQALDTNGVSLGLNIVLLSITQ</sequence>
<evidence type="ECO:0000259" key="1">
    <source>
        <dbReference type="Pfam" id="PF21669"/>
    </source>
</evidence>
<dbReference type="AlphaFoldDB" id="A0A6F9DRH9"/>
<dbReference type="PANTHER" id="PTHR14495:SF2">
    <property type="entry name" value="SHIELDIN COMPLEX SUBUNIT 2"/>
    <property type="match status" value="1"/>
</dbReference>
<dbReference type="GO" id="GO:0005634">
    <property type="term" value="C:nucleus"/>
    <property type="evidence" value="ECO:0007669"/>
    <property type="project" value="TreeGrafter"/>
</dbReference>
<evidence type="ECO:0000313" key="2">
    <source>
        <dbReference type="EMBL" id="CAB3266057.1"/>
    </source>
</evidence>
<dbReference type="InterPro" id="IPR049507">
    <property type="entry name" value="SHLD2_OB1"/>
</dbReference>
<dbReference type="EMBL" id="LR790195">
    <property type="protein sequence ID" value="CAB3266057.1"/>
    <property type="molecule type" value="mRNA"/>
</dbReference>
<gene>
    <name evidence="2" type="primary">Shld2</name>
</gene>
<accession>A0A6F9DRH9</accession>
<organism evidence="2">
    <name type="scientific">Phallusia mammillata</name>
    <dbReference type="NCBI Taxonomy" id="59560"/>
    <lineage>
        <taxon>Eukaryota</taxon>
        <taxon>Metazoa</taxon>
        <taxon>Chordata</taxon>
        <taxon>Tunicata</taxon>
        <taxon>Ascidiacea</taxon>
        <taxon>Phlebobranchia</taxon>
        <taxon>Ascidiidae</taxon>
        <taxon>Phallusia</taxon>
    </lineage>
</organism>
<dbReference type="Pfam" id="PF21669">
    <property type="entry name" value="SHLD2_OB1"/>
    <property type="match status" value="1"/>
</dbReference>
<name>A0A6F9DRH9_9ASCI</name>
<proteinExistence type="evidence at transcript level"/>
<dbReference type="GO" id="GO:0035861">
    <property type="term" value="C:site of double-strand break"/>
    <property type="evidence" value="ECO:0007669"/>
    <property type="project" value="TreeGrafter"/>
</dbReference>
<protein>
    <submittedName>
        <fullName evidence="2">Shieldin complex subunit 2</fullName>
    </submittedName>
</protein>
<reference evidence="2" key="1">
    <citation type="submission" date="2020-04" db="EMBL/GenBank/DDBJ databases">
        <authorList>
            <person name="Neveu A P."/>
        </authorList>
    </citation>
    <scope>NUCLEOTIDE SEQUENCE</scope>
    <source>
        <tissue evidence="2">Whole embryo</tissue>
    </source>
</reference>